<accession>A0A7G6WVL0</accession>
<dbReference type="AlphaFoldDB" id="A0A7G6WVL0"/>
<keyword evidence="10" id="KW-1185">Reference proteome</keyword>
<dbReference type="InterPro" id="IPR020846">
    <property type="entry name" value="MFS_dom"/>
</dbReference>
<evidence type="ECO:0000256" key="3">
    <source>
        <dbReference type="ARBA" id="ARBA00022692"/>
    </source>
</evidence>
<dbReference type="GO" id="GO:0022857">
    <property type="term" value="F:transmembrane transporter activity"/>
    <property type="evidence" value="ECO:0007669"/>
    <property type="project" value="InterPro"/>
</dbReference>
<feature type="transmembrane region" description="Helical" evidence="7">
    <location>
        <begin position="291"/>
        <end position="312"/>
    </location>
</feature>
<keyword evidence="5 7" id="KW-0472">Membrane</keyword>
<feature type="transmembrane region" description="Helical" evidence="7">
    <location>
        <begin position="324"/>
        <end position="342"/>
    </location>
</feature>
<sequence>MSNPELSPRVKARTATGESEVRVISRAKVASGSRTSGAGTNGPGTSRSGTSGSSTSRSGTSGSGSSGYGSSRAGAGRDIGWYWGSQTASAIGDRLTGFAVPSIAILTLNASSAEVGVLAALGWLAYPALGLFAGAALAHVQRRRVMITGEVMRFAVFATVPLAALGGWVTTAQLFVVVAVAGIATVFVDIAGQSYLPALVDPRSLVGANAKLQSSDSFSKLVGPALAGLALKTTDPYAGLLLCALPFLGSAAGRTRIQTLEPPLERAQDPLSARIRQGFTFVWQHPLLRQLVVAAAIRSFGAGMVDAVLLLFAYRVLGLSSLEGGLLIAAGSIGGLLGAFIANRLAARLGTRRTLLLTGVEALCWLTIPICLVTAPVIALVLIRICASIWLPVWNIVTTSVRQELTPTGLQSPVHATARTLTSSTVPLGAITGGLAGGVLSDQLGTRTGLVLVLAVGGAIAGASALLVVRSQEITATPREVECVQPQREP</sequence>
<feature type="transmembrane region" description="Helical" evidence="7">
    <location>
        <begin position="151"/>
        <end position="169"/>
    </location>
</feature>
<gene>
    <name evidence="9" type="ORF">F1D05_09175</name>
</gene>
<evidence type="ECO:0000256" key="5">
    <source>
        <dbReference type="ARBA" id="ARBA00023136"/>
    </source>
</evidence>
<dbReference type="Pfam" id="PF07690">
    <property type="entry name" value="MFS_1"/>
    <property type="match status" value="1"/>
</dbReference>
<feature type="compositionally biased region" description="Low complexity" evidence="6">
    <location>
        <begin position="44"/>
        <end position="60"/>
    </location>
</feature>
<dbReference type="CDD" id="cd06173">
    <property type="entry name" value="MFS_MefA_like"/>
    <property type="match status" value="1"/>
</dbReference>
<dbReference type="PANTHER" id="PTHR23513:SF6">
    <property type="entry name" value="MAJOR FACILITATOR SUPERFAMILY ASSOCIATED DOMAIN-CONTAINING PROTEIN"/>
    <property type="match status" value="1"/>
</dbReference>
<dbReference type="PANTHER" id="PTHR23513">
    <property type="entry name" value="INTEGRAL MEMBRANE EFFLUX PROTEIN-RELATED"/>
    <property type="match status" value="1"/>
</dbReference>
<feature type="transmembrane region" description="Helical" evidence="7">
    <location>
        <begin position="363"/>
        <end position="391"/>
    </location>
</feature>
<reference evidence="9 10" key="2">
    <citation type="journal article" date="2020" name="Microbiol. Resour. Announc.">
        <title>Antarctic desert soil bacteria exhibit high novel natural product potential, evaluated through long-read genome sequencing and comparative genomics.</title>
        <authorList>
            <person name="Benaud N."/>
            <person name="Edwards R.J."/>
            <person name="Amos T.G."/>
            <person name="D'Agostino P.M."/>
            <person name="Gutierrez-Chavez C."/>
            <person name="Montgomery K."/>
            <person name="Nicetic I."/>
            <person name="Ferrari B.C."/>
        </authorList>
    </citation>
    <scope>NUCLEOTIDE SEQUENCE [LARGE SCALE GENOMIC DNA]</scope>
    <source>
        <strain evidence="9 10">SPB151</strain>
    </source>
</reference>
<evidence type="ECO:0000256" key="1">
    <source>
        <dbReference type="ARBA" id="ARBA00004651"/>
    </source>
</evidence>
<keyword evidence="2" id="KW-1003">Cell membrane</keyword>
<organism evidence="9 10">
    <name type="scientific">Kribbella qitaiheensis</name>
    <dbReference type="NCBI Taxonomy" id="1544730"/>
    <lineage>
        <taxon>Bacteria</taxon>
        <taxon>Bacillati</taxon>
        <taxon>Actinomycetota</taxon>
        <taxon>Actinomycetes</taxon>
        <taxon>Propionibacteriales</taxon>
        <taxon>Kribbellaceae</taxon>
        <taxon>Kribbella</taxon>
    </lineage>
</organism>
<protein>
    <submittedName>
        <fullName evidence="9">MFS transporter</fullName>
    </submittedName>
</protein>
<dbReference type="KEGG" id="kqi:F1D05_09175"/>
<feature type="transmembrane region" description="Helical" evidence="7">
    <location>
        <begin position="115"/>
        <end position="139"/>
    </location>
</feature>
<dbReference type="SUPFAM" id="SSF103473">
    <property type="entry name" value="MFS general substrate transporter"/>
    <property type="match status" value="1"/>
</dbReference>
<keyword evidence="4 7" id="KW-1133">Transmembrane helix</keyword>
<evidence type="ECO:0000256" key="6">
    <source>
        <dbReference type="SAM" id="MobiDB-lite"/>
    </source>
</evidence>
<dbReference type="Proteomes" id="UP000515563">
    <property type="component" value="Chromosome"/>
</dbReference>
<keyword evidence="3 7" id="KW-0812">Transmembrane</keyword>
<evidence type="ECO:0000256" key="2">
    <source>
        <dbReference type="ARBA" id="ARBA00022475"/>
    </source>
</evidence>
<evidence type="ECO:0000313" key="10">
    <source>
        <dbReference type="Proteomes" id="UP000515563"/>
    </source>
</evidence>
<dbReference type="EMBL" id="CP043661">
    <property type="protein sequence ID" value="QNE18025.1"/>
    <property type="molecule type" value="Genomic_DNA"/>
</dbReference>
<dbReference type="PROSITE" id="PS50850">
    <property type="entry name" value="MFS"/>
    <property type="match status" value="1"/>
</dbReference>
<dbReference type="Gene3D" id="1.20.1250.20">
    <property type="entry name" value="MFS general substrate transporter like domains"/>
    <property type="match status" value="2"/>
</dbReference>
<dbReference type="InterPro" id="IPR036259">
    <property type="entry name" value="MFS_trans_sf"/>
</dbReference>
<evidence type="ECO:0000313" key="9">
    <source>
        <dbReference type="EMBL" id="QNE18025.1"/>
    </source>
</evidence>
<dbReference type="GO" id="GO:0005886">
    <property type="term" value="C:plasma membrane"/>
    <property type="evidence" value="ECO:0007669"/>
    <property type="project" value="UniProtKB-SubCell"/>
</dbReference>
<evidence type="ECO:0000256" key="4">
    <source>
        <dbReference type="ARBA" id="ARBA00022989"/>
    </source>
</evidence>
<evidence type="ECO:0000256" key="7">
    <source>
        <dbReference type="SAM" id="Phobius"/>
    </source>
</evidence>
<name>A0A7G6WVL0_9ACTN</name>
<feature type="transmembrane region" description="Helical" evidence="7">
    <location>
        <begin position="449"/>
        <end position="469"/>
    </location>
</feature>
<proteinExistence type="predicted"/>
<feature type="domain" description="Major facilitator superfamily (MFS) profile" evidence="8">
    <location>
        <begin position="287"/>
        <end position="490"/>
    </location>
</feature>
<dbReference type="InterPro" id="IPR011701">
    <property type="entry name" value="MFS"/>
</dbReference>
<feature type="transmembrane region" description="Helical" evidence="7">
    <location>
        <begin position="175"/>
        <end position="196"/>
    </location>
</feature>
<reference evidence="10" key="1">
    <citation type="submission" date="2019-09" db="EMBL/GenBank/DDBJ databases">
        <title>Antimicrobial potential of Antarctic Bacteria.</title>
        <authorList>
            <person name="Benaud N."/>
            <person name="Edwards R.J."/>
            <person name="Ferrari B.C."/>
        </authorList>
    </citation>
    <scope>NUCLEOTIDE SEQUENCE [LARGE SCALE GENOMIC DNA]</scope>
    <source>
        <strain evidence="10">SPB151</strain>
    </source>
</reference>
<evidence type="ECO:0000259" key="8">
    <source>
        <dbReference type="PROSITE" id="PS50850"/>
    </source>
</evidence>
<comment type="subcellular location">
    <subcellularLocation>
        <location evidence="1">Cell membrane</location>
        <topology evidence="1">Multi-pass membrane protein</topology>
    </subcellularLocation>
</comment>
<feature type="region of interest" description="Disordered" evidence="6">
    <location>
        <begin position="1"/>
        <end position="72"/>
    </location>
</feature>